<feature type="compositionally biased region" description="Polar residues" evidence="1">
    <location>
        <begin position="371"/>
        <end position="383"/>
    </location>
</feature>
<dbReference type="PANTHER" id="PTHR42648:SF22">
    <property type="entry name" value="REVERSE TRANSCRIPTASE TY1_COPIA-TYPE DOMAIN-CONTAINING PROTEIN"/>
    <property type="match status" value="1"/>
</dbReference>
<dbReference type="InterPro" id="IPR039537">
    <property type="entry name" value="Retrotran_Ty1/copia-like"/>
</dbReference>
<dbReference type="PROSITE" id="PS50994">
    <property type="entry name" value="INTEGRASE"/>
    <property type="match status" value="1"/>
</dbReference>
<dbReference type="InterPro" id="IPR057670">
    <property type="entry name" value="SH3_retrovirus"/>
</dbReference>
<proteinExistence type="predicted"/>
<organism evidence="3 4">
    <name type="scientific">Vitis rotundifolia</name>
    <name type="common">Muscadine grape</name>
    <dbReference type="NCBI Taxonomy" id="103349"/>
    <lineage>
        <taxon>Eukaryota</taxon>
        <taxon>Viridiplantae</taxon>
        <taxon>Streptophyta</taxon>
        <taxon>Embryophyta</taxon>
        <taxon>Tracheophyta</taxon>
        <taxon>Spermatophyta</taxon>
        <taxon>Magnoliopsida</taxon>
        <taxon>eudicotyledons</taxon>
        <taxon>Gunneridae</taxon>
        <taxon>Pentapetalae</taxon>
        <taxon>rosids</taxon>
        <taxon>Vitales</taxon>
        <taxon>Vitaceae</taxon>
        <taxon>Viteae</taxon>
        <taxon>Vitis</taxon>
    </lineage>
</organism>
<keyword evidence="4" id="KW-1185">Reference proteome</keyword>
<accession>A0AA38ZL45</accession>
<gene>
    <name evidence="3" type="ORF">PVL29_013135</name>
</gene>
<reference evidence="3 4" key="1">
    <citation type="journal article" date="2023" name="BMC Biotechnol.">
        <title>Vitis rotundifolia cv Carlos genome sequencing.</title>
        <authorList>
            <person name="Huff M."/>
            <person name="Hulse-Kemp A."/>
            <person name="Scheffler B."/>
            <person name="Youngblood R."/>
            <person name="Simpson S."/>
            <person name="Babiker E."/>
            <person name="Staton M."/>
        </authorList>
    </citation>
    <scope>NUCLEOTIDE SEQUENCE [LARGE SCALE GENOMIC DNA]</scope>
    <source>
        <tissue evidence="3">Leaf</tissue>
    </source>
</reference>
<evidence type="ECO:0000313" key="3">
    <source>
        <dbReference type="EMBL" id="KAJ9690830.1"/>
    </source>
</evidence>
<dbReference type="SUPFAM" id="SSF53098">
    <property type="entry name" value="Ribonuclease H-like"/>
    <property type="match status" value="1"/>
</dbReference>
<feature type="domain" description="Integrase catalytic" evidence="2">
    <location>
        <begin position="35"/>
        <end position="208"/>
    </location>
</feature>
<name>A0AA38ZL45_VITRO</name>
<dbReference type="InterPro" id="IPR012337">
    <property type="entry name" value="RNaseH-like_sf"/>
</dbReference>
<feature type="region of interest" description="Disordered" evidence="1">
    <location>
        <begin position="283"/>
        <end position="324"/>
    </location>
</feature>
<dbReference type="GO" id="GO:0015074">
    <property type="term" value="P:DNA integration"/>
    <property type="evidence" value="ECO:0007669"/>
    <property type="project" value="InterPro"/>
</dbReference>
<dbReference type="InterPro" id="IPR001584">
    <property type="entry name" value="Integrase_cat-core"/>
</dbReference>
<protein>
    <recommendedName>
        <fullName evidence="2">Integrase catalytic domain-containing protein</fullName>
    </recommendedName>
</protein>
<evidence type="ECO:0000313" key="4">
    <source>
        <dbReference type="Proteomes" id="UP001168098"/>
    </source>
</evidence>
<sequence>MFPHLFQGLDVFEFHCETCELAKHTCVSFPISNKRSSHPFHLIHSDIWGPSTVPNVFGVRWFVSLIDDCTRVTWIFFFKQKSDVNIVIPTFHSMVQNQFGVKIKSFRTDNARDYFNQILSPYFQSQGILHDSSYVNTPLQNGVAERKNGHLLNTTRALPFQGNVPKSYWGEVVLTATYMINRIPSQSFYPHFKTSNGLTPRVFGCTAFFHVHSQHRDKLDSRVIKCVFLGYSSTQKGYKCYNPSARKFYISADVIFIENKPFFPKSSLQGEISMMEDSPCESFEPLDLPHVSTHGDEEPESSEPITPESPNFTTKPQSSPVLASVTRNFPQFPKMYLREKVILEQKQVQESNSDPENEITVRSDPPLHTQPGETSTDSIDNLD</sequence>
<dbReference type="AlphaFoldDB" id="A0AA38ZL45"/>
<dbReference type="InterPro" id="IPR036397">
    <property type="entry name" value="RNaseH_sf"/>
</dbReference>
<dbReference type="Proteomes" id="UP001168098">
    <property type="component" value="Unassembled WGS sequence"/>
</dbReference>
<evidence type="ECO:0000259" key="2">
    <source>
        <dbReference type="PROSITE" id="PS50994"/>
    </source>
</evidence>
<evidence type="ECO:0000256" key="1">
    <source>
        <dbReference type="SAM" id="MobiDB-lite"/>
    </source>
</evidence>
<dbReference type="Gene3D" id="3.30.420.10">
    <property type="entry name" value="Ribonuclease H-like superfamily/Ribonuclease H"/>
    <property type="match status" value="1"/>
</dbReference>
<dbReference type="EMBL" id="JARBHA010000010">
    <property type="protein sequence ID" value="KAJ9690830.1"/>
    <property type="molecule type" value="Genomic_DNA"/>
</dbReference>
<dbReference type="Pfam" id="PF25597">
    <property type="entry name" value="SH3_retrovirus"/>
    <property type="match status" value="1"/>
</dbReference>
<dbReference type="PANTHER" id="PTHR42648">
    <property type="entry name" value="TRANSPOSASE, PUTATIVE-RELATED"/>
    <property type="match status" value="1"/>
</dbReference>
<dbReference type="GO" id="GO:0003676">
    <property type="term" value="F:nucleic acid binding"/>
    <property type="evidence" value="ECO:0007669"/>
    <property type="project" value="InterPro"/>
</dbReference>
<feature type="compositionally biased region" description="Polar residues" evidence="1">
    <location>
        <begin position="311"/>
        <end position="324"/>
    </location>
</feature>
<feature type="region of interest" description="Disordered" evidence="1">
    <location>
        <begin position="346"/>
        <end position="383"/>
    </location>
</feature>
<comment type="caution">
    <text evidence="3">The sequence shown here is derived from an EMBL/GenBank/DDBJ whole genome shotgun (WGS) entry which is preliminary data.</text>
</comment>